<feature type="chain" id="PRO_5031446090" evidence="8">
    <location>
        <begin position="24"/>
        <end position="480"/>
    </location>
</feature>
<evidence type="ECO:0000256" key="4">
    <source>
        <dbReference type="ARBA" id="ARBA00022452"/>
    </source>
</evidence>
<dbReference type="EMBL" id="DTKL01000002">
    <property type="protein sequence ID" value="HGY93074.1"/>
    <property type="molecule type" value="Genomic_DNA"/>
</dbReference>
<evidence type="ECO:0000256" key="8">
    <source>
        <dbReference type="SAM" id="SignalP"/>
    </source>
</evidence>
<evidence type="ECO:0000256" key="3">
    <source>
        <dbReference type="ARBA" id="ARBA00022448"/>
    </source>
</evidence>
<evidence type="ECO:0000256" key="7">
    <source>
        <dbReference type="ARBA" id="ARBA00023237"/>
    </source>
</evidence>
<protein>
    <submittedName>
        <fullName evidence="9">TolC family protein</fullName>
    </submittedName>
</protein>
<dbReference type="SUPFAM" id="SSF56954">
    <property type="entry name" value="Outer membrane efflux proteins (OEP)"/>
    <property type="match status" value="1"/>
</dbReference>
<dbReference type="PIRSF" id="PIRSF001892">
    <property type="entry name" value="CyaE"/>
    <property type="match status" value="1"/>
</dbReference>
<dbReference type="GO" id="GO:0015288">
    <property type="term" value="F:porin activity"/>
    <property type="evidence" value="ECO:0007669"/>
    <property type="project" value="TreeGrafter"/>
</dbReference>
<dbReference type="GO" id="GO:0009279">
    <property type="term" value="C:cell outer membrane"/>
    <property type="evidence" value="ECO:0007669"/>
    <property type="project" value="UniProtKB-SubCell"/>
</dbReference>
<evidence type="ECO:0000256" key="6">
    <source>
        <dbReference type="ARBA" id="ARBA00023136"/>
    </source>
</evidence>
<keyword evidence="3" id="KW-0813">Transport</keyword>
<comment type="caution">
    <text evidence="9">The sequence shown here is derived from an EMBL/GenBank/DDBJ whole genome shotgun (WGS) entry which is preliminary data.</text>
</comment>
<keyword evidence="5" id="KW-0812">Transmembrane</keyword>
<comment type="subcellular location">
    <subcellularLocation>
        <location evidence="1">Cell outer membrane</location>
    </subcellularLocation>
</comment>
<accession>A0A7V5CS33</accession>
<evidence type="ECO:0000256" key="2">
    <source>
        <dbReference type="ARBA" id="ARBA00007613"/>
    </source>
</evidence>
<dbReference type="PANTHER" id="PTHR30026:SF20">
    <property type="entry name" value="OUTER MEMBRANE PROTEIN TOLC"/>
    <property type="match status" value="1"/>
</dbReference>
<reference evidence="9" key="1">
    <citation type="journal article" date="2020" name="mSystems">
        <title>Genome- and Community-Level Interaction Insights into Carbon Utilization and Element Cycling Functions of Hydrothermarchaeota in Hydrothermal Sediment.</title>
        <authorList>
            <person name="Zhou Z."/>
            <person name="Liu Y."/>
            <person name="Xu W."/>
            <person name="Pan J."/>
            <person name="Luo Z.H."/>
            <person name="Li M."/>
        </authorList>
    </citation>
    <scope>NUCLEOTIDE SEQUENCE [LARGE SCALE GENOMIC DNA]</scope>
    <source>
        <strain evidence="9">SpSt-855</strain>
    </source>
</reference>
<keyword evidence="7" id="KW-0998">Cell outer membrane</keyword>
<proteinExistence type="inferred from homology"/>
<gene>
    <name evidence="9" type="ORF">ENW50_00060</name>
</gene>
<comment type="similarity">
    <text evidence="2">Belongs to the outer membrane factor (OMF) (TC 1.B.17) family.</text>
</comment>
<evidence type="ECO:0000256" key="5">
    <source>
        <dbReference type="ARBA" id="ARBA00022692"/>
    </source>
</evidence>
<feature type="signal peptide" evidence="8">
    <location>
        <begin position="1"/>
        <end position="23"/>
    </location>
</feature>
<dbReference type="InterPro" id="IPR028351">
    <property type="entry name" value="CyaE"/>
</dbReference>
<dbReference type="InterPro" id="IPR051906">
    <property type="entry name" value="TolC-like"/>
</dbReference>
<dbReference type="GO" id="GO:0015562">
    <property type="term" value="F:efflux transmembrane transporter activity"/>
    <property type="evidence" value="ECO:0007669"/>
    <property type="project" value="InterPro"/>
</dbReference>
<sequence>MKFFSPFAAAAIVLGFATGNAIAQKAPASPSHIWQPQKKLKLNTRLPSAPLTGYAVSTGSAYTLAELIDLAEQHNPATRLAWQQAKARAAQLGIARSEWYPTLAALAIADTARVRVLLNSAFYRQTYGSFSPELHAEYLVLDFGGRSGAIQAARWNLLAANLSFNDTHRRIIFEVMSAYYRLLDAQGLRQAAEVSLRNAQAVESDVQDRLNHGLATKPDLLEAQAATAQAEYDLQSATGEEQIAQGNLATVLELPPDTDLQVQPIGTLELPAQLAGTVKAETQRALKQRPDLEALIAKVKAANAVIHEQRSSYFPTLNFSGNGGLDRQYGAQDQLPPGYASGETWDASLELKWTLFDGGRREHQVAEALAQKAAAQARIDTLQDDIANQVWAAHTNVETALRQRQAAAALVTSAEQSYEATRDSYNYGVRNILDVIAAQKALAQAQAEDVTARAQLLLQTANLAFQTGDLIAASPAKTGP</sequence>
<dbReference type="InterPro" id="IPR003423">
    <property type="entry name" value="OMP_efflux"/>
</dbReference>
<keyword evidence="8" id="KW-0732">Signal</keyword>
<evidence type="ECO:0000313" key="9">
    <source>
        <dbReference type="EMBL" id="HGY93074.1"/>
    </source>
</evidence>
<evidence type="ECO:0000256" key="1">
    <source>
        <dbReference type="ARBA" id="ARBA00004442"/>
    </source>
</evidence>
<dbReference type="GO" id="GO:1990281">
    <property type="term" value="C:efflux pump complex"/>
    <property type="evidence" value="ECO:0007669"/>
    <property type="project" value="TreeGrafter"/>
</dbReference>
<dbReference type="AlphaFoldDB" id="A0A7V5CS33"/>
<organism evidence="9">
    <name type="scientific">Acidobacterium capsulatum</name>
    <dbReference type="NCBI Taxonomy" id="33075"/>
    <lineage>
        <taxon>Bacteria</taxon>
        <taxon>Pseudomonadati</taxon>
        <taxon>Acidobacteriota</taxon>
        <taxon>Terriglobia</taxon>
        <taxon>Terriglobales</taxon>
        <taxon>Acidobacteriaceae</taxon>
        <taxon>Acidobacterium</taxon>
    </lineage>
</organism>
<name>A0A7V5CS33_9BACT</name>
<dbReference type="Pfam" id="PF02321">
    <property type="entry name" value="OEP"/>
    <property type="match status" value="2"/>
</dbReference>
<dbReference type="PANTHER" id="PTHR30026">
    <property type="entry name" value="OUTER MEMBRANE PROTEIN TOLC"/>
    <property type="match status" value="1"/>
</dbReference>
<dbReference type="Gene3D" id="1.20.1600.10">
    <property type="entry name" value="Outer membrane efflux proteins (OEP)"/>
    <property type="match status" value="1"/>
</dbReference>
<keyword evidence="6" id="KW-0472">Membrane</keyword>
<keyword evidence="4" id="KW-1134">Transmembrane beta strand</keyword>